<dbReference type="Gene3D" id="1.10.1200.10">
    <property type="entry name" value="ACP-like"/>
    <property type="match status" value="1"/>
</dbReference>
<evidence type="ECO:0000256" key="4">
    <source>
        <dbReference type="ARBA" id="ARBA00022840"/>
    </source>
</evidence>
<dbReference type="InterPro" id="IPR020845">
    <property type="entry name" value="AMP-binding_CS"/>
</dbReference>
<dbReference type="InterPro" id="IPR010080">
    <property type="entry name" value="Thioester_reductase-like_dom"/>
</dbReference>
<accession>A0AAX3A495</accession>
<dbReference type="GO" id="GO:0016020">
    <property type="term" value="C:membrane"/>
    <property type="evidence" value="ECO:0007669"/>
    <property type="project" value="TreeGrafter"/>
</dbReference>
<dbReference type="InterPro" id="IPR036736">
    <property type="entry name" value="ACP-like_sf"/>
</dbReference>
<evidence type="ECO:0000256" key="1">
    <source>
        <dbReference type="ARBA" id="ARBA00022450"/>
    </source>
</evidence>
<dbReference type="PROSITE" id="PS00012">
    <property type="entry name" value="PHOSPHOPANTETHEINE"/>
    <property type="match status" value="1"/>
</dbReference>
<dbReference type="Pfam" id="PF00550">
    <property type="entry name" value="PP-binding"/>
    <property type="match status" value="1"/>
</dbReference>
<keyword evidence="2" id="KW-0597">Phosphoprotein</keyword>
<evidence type="ECO:0000256" key="3">
    <source>
        <dbReference type="ARBA" id="ARBA00022741"/>
    </source>
</evidence>
<dbReference type="SUPFAM" id="SSF51735">
    <property type="entry name" value="NAD(P)-binding Rossmann-fold domains"/>
    <property type="match status" value="1"/>
</dbReference>
<dbReference type="RefSeq" id="WP_097925876.1">
    <property type="nucleotide sequence ID" value="NZ_AP022579.1"/>
</dbReference>
<reference evidence="6 7" key="1">
    <citation type="journal article" date="2022" name="BMC Genomics">
        <title>Comparative genome analysis of mycobacteria focusing on tRNA and non-coding RNA.</title>
        <authorList>
            <person name="Behra P.R.K."/>
            <person name="Pettersson B.M.F."/>
            <person name="Ramesh M."/>
            <person name="Das S."/>
            <person name="Dasgupta S."/>
            <person name="Kirsebom L.A."/>
        </authorList>
    </citation>
    <scope>NUCLEOTIDE SEQUENCE [LARGE SCALE GENOMIC DNA]</scope>
    <source>
        <strain evidence="6 7">DSM 44677</strain>
    </source>
</reference>
<dbReference type="InterPro" id="IPR036291">
    <property type="entry name" value="NAD(P)-bd_dom_sf"/>
</dbReference>
<feature type="domain" description="Carrier" evidence="5">
    <location>
        <begin position="639"/>
        <end position="715"/>
    </location>
</feature>
<dbReference type="Proteomes" id="UP001162885">
    <property type="component" value="Chromosome"/>
</dbReference>
<keyword evidence="4" id="KW-0067">ATP-binding</keyword>
<dbReference type="InterPro" id="IPR009081">
    <property type="entry name" value="PP-bd_ACP"/>
</dbReference>
<dbReference type="Pfam" id="PF00501">
    <property type="entry name" value="AMP-binding"/>
    <property type="match status" value="1"/>
</dbReference>
<sequence>MPDPGTVRGSALHPDLTAEMAGRAAELYAADRQFRGAVPLPEVTAAVRQGSLGLAGIIATVMAGYADRPALGRCTGSVLQTISYRDLWQRINAIATDWRTHQSFPIAAGEFVCTSGFAGTDYLTLDLACALTGAVTVPVQYGAQPGQLARVLAETRASVLAVGADHLPDAVEAACTAPGLRRLIVLDEQPDVGVARAAFGKARLRMAKARHPALIESLDEVIGRGLRLSDAPWPQPPLPPADPDRLVGLSYTSGSTGQPKAAMYTERMVAGTWRNSVAIPVISYNYMPMSHYGGKALVLTTLASGGTAYFAGAPDMSTLFDDIARVRPTVLPLVPRVSELIYRRYQRECRRRSTPGSDPATVREQVMTDLRENVLGGRLLLAASGSAPLSAELASFIESCLHVHLAIGYGTTETGNVLNDGRVVRPPVIDYKLIDVPELGYFSTDRPHPRGELLVKSEILSPGYYHRADATDTAFDADGYYRTGDIMAEIGPDHLTFVDRRSNVVKLSQGEFVALSHLESVFVASPYVRQIFVHGSSRHAFVLAVVVPEEIPGPPAAGKAAILASLRTIARDNGLRPYEVPRDILIEALPFSVDNGLLTATGKPARPALNAHYRDRLERAYAAILDRQATELATIRRDAADSPVLVTVRRAVTATLGIDGIDDHTILSDAGADSLAALTLAALLSEIFDVRVPAAAVIDPTRSLTGIASLIEERRGTAGRPARADVPGPGTDLVHARDLALDRFIGQRTRTSTRDRHATPNGDPPRTVLLTGANGFLGQPLCTQWLRRLAPTGGRVICLIRGAGNADARHRLGAEVGRPTESRLEVLAGDLADEQLGLDGATWSRLAATVDLIVHAGALVNHLLPYPELFGPNVVGTAGLIRLAITGKPKRFAFVSTAAAGTTDDGRPLPEDADVRVGCPARTRTAAPANGYVISKWAGEVLLRQAHDTYGLTVQVFRPGMILAHSRFSDHVNVGDVFTRLLLSLAATGIAPQSFYRQPADRPHYDGLPVDFVAAAIVELAAGPEPDGGFATYNVVNDHDDAISLDVVVDWLTAAGYPVTRIESRREWVARFETAMRGLPPRQRRHCLLPLMAAFAEPAEAVAGSAFPARRFRDGLLATGVPLAIPHLTPDLVHGYLPALRRRGLL</sequence>
<dbReference type="PROSITE" id="PS00455">
    <property type="entry name" value="AMP_BINDING"/>
    <property type="match status" value="1"/>
</dbReference>
<proteinExistence type="predicted"/>
<evidence type="ECO:0000313" key="7">
    <source>
        <dbReference type="Proteomes" id="UP001162885"/>
    </source>
</evidence>
<dbReference type="AlphaFoldDB" id="A0AAX3A495"/>
<dbReference type="InterPro" id="IPR042099">
    <property type="entry name" value="ANL_N_sf"/>
</dbReference>
<dbReference type="GO" id="GO:0004467">
    <property type="term" value="F:long-chain fatty acid-CoA ligase activity"/>
    <property type="evidence" value="ECO:0007669"/>
    <property type="project" value="TreeGrafter"/>
</dbReference>
<dbReference type="NCBIfam" id="TIGR01746">
    <property type="entry name" value="Thioester-redct"/>
    <property type="match status" value="1"/>
</dbReference>
<dbReference type="Pfam" id="PF07993">
    <property type="entry name" value="NAD_binding_4"/>
    <property type="match status" value="1"/>
</dbReference>
<protein>
    <submittedName>
        <fullName evidence="6">Thioester reductase domain-containing protein</fullName>
    </submittedName>
</protein>
<dbReference type="PANTHER" id="PTHR43272:SF33">
    <property type="entry name" value="AMP-BINDING DOMAIN-CONTAINING PROTEIN-RELATED"/>
    <property type="match status" value="1"/>
</dbReference>
<evidence type="ECO:0000256" key="2">
    <source>
        <dbReference type="ARBA" id="ARBA00022553"/>
    </source>
</evidence>
<dbReference type="GO" id="GO:0050661">
    <property type="term" value="F:NADP binding"/>
    <property type="evidence" value="ECO:0007669"/>
    <property type="project" value="InterPro"/>
</dbReference>
<dbReference type="GO" id="GO:0016620">
    <property type="term" value="F:oxidoreductase activity, acting on the aldehyde or oxo group of donors, NAD or NADP as acceptor"/>
    <property type="evidence" value="ECO:0007669"/>
    <property type="project" value="InterPro"/>
</dbReference>
<dbReference type="InterPro" id="IPR046407">
    <property type="entry name" value="CAR"/>
</dbReference>
<dbReference type="NCBIfam" id="NF041592">
    <property type="entry name" value="carboxyl_red"/>
    <property type="match status" value="1"/>
</dbReference>
<dbReference type="InterPro" id="IPR000873">
    <property type="entry name" value="AMP-dep_synth/lig_dom"/>
</dbReference>
<dbReference type="SUPFAM" id="SSF47336">
    <property type="entry name" value="ACP-like"/>
    <property type="match status" value="1"/>
</dbReference>
<keyword evidence="1" id="KW-0596">Phosphopantetheine</keyword>
<dbReference type="Gene3D" id="3.40.50.720">
    <property type="entry name" value="NAD(P)-binding Rossmann-like Domain"/>
    <property type="match status" value="1"/>
</dbReference>
<dbReference type="InterPro" id="IPR013120">
    <property type="entry name" value="FAR_NAD-bd"/>
</dbReference>
<dbReference type="EMBL" id="CP060016">
    <property type="protein sequence ID" value="UNC02119.1"/>
    <property type="molecule type" value="Genomic_DNA"/>
</dbReference>
<dbReference type="PANTHER" id="PTHR43272">
    <property type="entry name" value="LONG-CHAIN-FATTY-ACID--COA LIGASE"/>
    <property type="match status" value="1"/>
</dbReference>
<dbReference type="SUPFAM" id="SSF56801">
    <property type="entry name" value="Acetyl-CoA synthetase-like"/>
    <property type="match status" value="1"/>
</dbReference>
<dbReference type="InterPro" id="IPR006162">
    <property type="entry name" value="Ppantetheine_attach_site"/>
</dbReference>
<keyword evidence="3" id="KW-0547">Nucleotide-binding</keyword>
<gene>
    <name evidence="6" type="ORF">H5U98_12495</name>
</gene>
<organism evidence="6 7">
    <name type="scientific">Mycolicibacterium boenickei</name>
    <dbReference type="NCBI Taxonomy" id="146017"/>
    <lineage>
        <taxon>Bacteria</taxon>
        <taxon>Bacillati</taxon>
        <taxon>Actinomycetota</taxon>
        <taxon>Actinomycetes</taxon>
        <taxon>Mycobacteriales</taxon>
        <taxon>Mycobacteriaceae</taxon>
        <taxon>Mycolicibacterium</taxon>
    </lineage>
</organism>
<dbReference type="Gene3D" id="3.40.50.12780">
    <property type="entry name" value="N-terminal domain of ligase-like"/>
    <property type="match status" value="1"/>
</dbReference>
<dbReference type="GO" id="GO:0005524">
    <property type="term" value="F:ATP binding"/>
    <property type="evidence" value="ECO:0007669"/>
    <property type="project" value="UniProtKB-KW"/>
</dbReference>
<dbReference type="CDD" id="cd05235">
    <property type="entry name" value="SDR_e1"/>
    <property type="match status" value="1"/>
</dbReference>
<name>A0AAX3A495_9MYCO</name>
<evidence type="ECO:0000259" key="5">
    <source>
        <dbReference type="PROSITE" id="PS50075"/>
    </source>
</evidence>
<dbReference type="PROSITE" id="PS50075">
    <property type="entry name" value="CARRIER"/>
    <property type="match status" value="1"/>
</dbReference>
<evidence type="ECO:0000313" key="6">
    <source>
        <dbReference type="EMBL" id="UNC02119.1"/>
    </source>
</evidence>
<dbReference type="GO" id="GO:0031177">
    <property type="term" value="F:phosphopantetheine binding"/>
    <property type="evidence" value="ECO:0007669"/>
    <property type="project" value="InterPro"/>
</dbReference>